<dbReference type="GO" id="GO:0006797">
    <property type="term" value="P:polyphosphate metabolic process"/>
    <property type="evidence" value="ECO:0007669"/>
    <property type="project" value="TreeGrafter"/>
</dbReference>
<evidence type="ECO:0000256" key="1">
    <source>
        <dbReference type="ARBA" id="ARBA00004141"/>
    </source>
</evidence>
<dbReference type="eggNOG" id="KOG1281">
    <property type="taxonomic scope" value="Eukaryota"/>
</dbReference>
<evidence type="ECO:0000256" key="7">
    <source>
        <dbReference type="SAM" id="Phobius"/>
    </source>
</evidence>
<keyword evidence="5 7" id="KW-0472">Membrane</keyword>
<dbReference type="GO" id="GO:0005886">
    <property type="term" value="C:plasma membrane"/>
    <property type="evidence" value="ECO:0007669"/>
    <property type="project" value="TreeGrafter"/>
</dbReference>
<dbReference type="PANTHER" id="PTHR10283:SF110">
    <property type="entry name" value="INORGANIC PHOSPHATE TRANSPORTER PHO87-RELATED"/>
    <property type="match status" value="1"/>
</dbReference>
<feature type="transmembrane region" description="Helical" evidence="7">
    <location>
        <begin position="872"/>
        <end position="895"/>
    </location>
</feature>
<dbReference type="EMBL" id="FO082049">
    <property type="protein sequence ID" value="CCE83733.1"/>
    <property type="molecule type" value="Genomic_DNA"/>
</dbReference>
<dbReference type="InterPro" id="IPR004331">
    <property type="entry name" value="SPX_dom"/>
</dbReference>
<reference evidence="11" key="2">
    <citation type="journal article" date="2012" name="G3 (Bethesda)">
        <title>Pichia sorbitophila, an interspecies yeast hybrid reveals early steps of genome resolution following polyploidization.</title>
        <authorList>
            <person name="Leh Louis V."/>
            <person name="Despons L."/>
            <person name="Friedrich A."/>
            <person name="Martin T."/>
            <person name="Durrens P."/>
            <person name="Casaregola S."/>
            <person name="Neuveglise C."/>
            <person name="Fairhead C."/>
            <person name="Marck C."/>
            <person name="Cruz J.A."/>
            <person name="Straub M.L."/>
            <person name="Kugler V."/>
            <person name="Sacerdot C."/>
            <person name="Uzunov Z."/>
            <person name="Thierry A."/>
            <person name="Weiss S."/>
            <person name="Bleykasten C."/>
            <person name="De Montigny J."/>
            <person name="Jacques N."/>
            <person name="Jung P."/>
            <person name="Lemaire M."/>
            <person name="Mallet S."/>
            <person name="Morel G."/>
            <person name="Richard G.F."/>
            <person name="Sarkar A."/>
            <person name="Savel G."/>
            <person name="Schacherer J."/>
            <person name="Seret M.L."/>
            <person name="Talla E."/>
            <person name="Samson G."/>
            <person name="Jubin C."/>
            <person name="Poulain J."/>
            <person name="Vacherie B."/>
            <person name="Barbe V."/>
            <person name="Pelletier E."/>
            <person name="Sherman D.J."/>
            <person name="Westhof E."/>
            <person name="Weissenbach J."/>
            <person name="Baret P.V."/>
            <person name="Wincker P."/>
            <person name="Gaillardin C."/>
            <person name="Dujon B."/>
            <person name="Souciet J.L."/>
        </authorList>
    </citation>
    <scope>NUCLEOTIDE SEQUENCE [LARGE SCALE GENOMIC DNA]</scope>
    <source>
        <strain evidence="11">ATCC MYA-4447 / BCRC 22081 / CBS 7064 / NBRC 10061 / NRRL Y-12695</strain>
    </source>
</reference>
<reference evidence="9" key="1">
    <citation type="submission" date="2011-10" db="EMBL/GenBank/DDBJ databases">
        <authorList>
            <person name="Genoscope - CEA"/>
        </authorList>
    </citation>
    <scope>NUCLEOTIDE SEQUENCE</scope>
</reference>
<dbReference type="Pfam" id="PF03600">
    <property type="entry name" value="CitMHS"/>
    <property type="match status" value="1"/>
</dbReference>
<dbReference type="AlphaFoldDB" id="G8Y8G9"/>
<feature type="compositionally biased region" description="Acidic residues" evidence="6">
    <location>
        <begin position="261"/>
        <end position="276"/>
    </location>
</feature>
<dbReference type="CDD" id="cd14478">
    <property type="entry name" value="SPX_PHO87_PHO90_like"/>
    <property type="match status" value="1"/>
</dbReference>
<evidence type="ECO:0000256" key="3">
    <source>
        <dbReference type="ARBA" id="ARBA00022692"/>
    </source>
</evidence>
<dbReference type="CDD" id="cd01115">
    <property type="entry name" value="SLC13_permease"/>
    <property type="match status" value="1"/>
</dbReference>
<dbReference type="GO" id="GO:0006817">
    <property type="term" value="P:phosphate ion transport"/>
    <property type="evidence" value="ECO:0007669"/>
    <property type="project" value="TreeGrafter"/>
</dbReference>
<gene>
    <name evidence="9" type="primary">Piso0_004319</name>
    <name evidence="9" type="ORF">GNLVRS01_PISO0K14266g</name>
    <name evidence="10" type="ORF">GNLVRS01_PISO0L14267g</name>
</gene>
<name>G8Y8G9_PICSO</name>
<dbReference type="OrthoDB" id="10260443at2759"/>
<feature type="compositionally biased region" description="Polar residues" evidence="6">
    <location>
        <begin position="218"/>
        <end position="229"/>
    </location>
</feature>
<dbReference type="PROSITE" id="PS51382">
    <property type="entry name" value="SPX"/>
    <property type="match status" value="1"/>
</dbReference>
<comment type="subcellular location">
    <subcellularLocation>
        <location evidence="1">Membrane</location>
        <topology evidence="1">Multi-pass membrane protein</topology>
    </subcellularLocation>
</comment>
<evidence type="ECO:0000256" key="4">
    <source>
        <dbReference type="ARBA" id="ARBA00022989"/>
    </source>
</evidence>
<feature type="region of interest" description="Disordered" evidence="6">
    <location>
        <begin position="64"/>
        <end position="85"/>
    </location>
</feature>
<dbReference type="OMA" id="VTLQYMN"/>
<feature type="transmembrane region" description="Helical" evidence="7">
    <location>
        <begin position="761"/>
        <end position="781"/>
    </location>
</feature>
<evidence type="ECO:0000313" key="9">
    <source>
        <dbReference type="EMBL" id="CCE83733.1"/>
    </source>
</evidence>
<feature type="transmembrane region" description="Helical" evidence="7">
    <location>
        <begin position="560"/>
        <end position="589"/>
    </location>
</feature>
<keyword evidence="11" id="KW-1185">Reference proteome</keyword>
<dbReference type="InParanoid" id="G8Y8G9"/>
<evidence type="ECO:0000313" key="10">
    <source>
        <dbReference type="EMBL" id="CCE84764.1"/>
    </source>
</evidence>
<feature type="transmembrane region" description="Helical" evidence="7">
    <location>
        <begin position="736"/>
        <end position="754"/>
    </location>
</feature>
<dbReference type="EMBL" id="FO082048">
    <property type="protein sequence ID" value="CCE84764.1"/>
    <property type="molecule type" value="Genomic_DNA"/>
</dbReference>
<dbReference type="InterPro" id="IPR004680">
    <property type="entry name" value="Cit_transptr-like_dom"/>
</dbReference>
<accession>G8Y8G9</accession>
<proteinExistence type="predicted"/>
<feature type="transmembrane region" description="Helical" evidence="7">
    <location>
        <begin position="829"/>
        <end position="860"/>
    </location>
</feature>
<evidence type="ECO:0000256" key="2">
    <source>
        <dbReference type="ARBA" id="ARBA00022448"/>
    </source>
</evidence>
<evidence type="ECO:0000313" key="11">
    <source>
        <dbReference type="Proteomes" id="UP000005222"/>
    </source>
</evidence>
<feature type="domain" description="SPX" evidence="8">
    <location>
        <begin position="1"/>
        <end position="349"/>
    </location>
</feature>
<keyword evidence="2" id="KW-0813">Transport</keyword>
<dbReference type="Pfam" id="PF03105">
    <property type="entry name" value="SPX"/>
    <property type="match status" value="1"/>
</dbReference>
<evidence type="ECO:0000256" key="5">
    <source>
        <dbReference type="ARBA" id="ARBA00023136"/>
    </source>
</evidence>
<feature type="transmembrane region" description="Helical" evidence="7">
    <location>
        <begin position="512"/>
        <end position="540"/>
    </location>
</feature>
<feature type="transmembrane region" description="Helical" evidence="7">
    <location>
        <begin position="693"/>
        <end position="716"/>
    </location>
</feature>
<feature type="transmembrane region" description="Helical" evidence="7">
    <location>
        <begin position="610"/>
        <end position="638"/>
    </location>
</feature>
<feature type="transmembrane region" description="Helical" evidence="7">
    <location>
        <begin position="477"/>
        <end position="500"/>
    </location>
</feature>
<feature type="transmembrane region" description="Helical" evidence="7">
    <location>
        <begin position="916"/>
        <end position="939"/>
    </location>
</feature>
<protein>
    <submittedName>
        <fullName evidence="9">Piso0_004319 protein</fullName>
    </submittedName>
</protein>
<dbReference type="Proteomes" id="UP000005222">
    <property type="component" value="Chromosome L"/>
</dbReference>
<dbReference type="Proteomes" id="UP000005222">
    <property type="component" value="Chromosome K"/>
</dbReference>
<organism evidence="9 11">
    <name type="scientific">Pichia sorbitophila (strain ATCC MYA-4447 / BCRC 22081 / CBS 7064 / NBRC 10061 / NRRL Y-12695)</name>
    <name type="common">Hybrid yeast</name>
    <dbReference type="NCBI Taxonomy" id="559304"/>
    <lineage>
        <taxon>Eukaryota</taxon>
        <taxon>Fungi</taxon>
        <taxon>Dikarya</taxon>
        <taxon>Ascomycota</taxon>
        <taxon>Saccharomycotina</taxon>
        <taxon>Pichiomycetes</taxon>
        <taxon>Debaryomycetaceae</taxon>
        <taxon>Millerozyma</taxon>
    </lineage>
</organism>
<keyword evidence="3 7" id="KW-0812">Transmembrane</keyword>
<feature type="region of interest" description="Disordered" evidence="6">
    <location>
        <begin position="215"/>
        <end position="279"/>
    </location>
</feature>
<feature type="compositionally biased region" description="Polar residues" evidence="6">
    <location>
        <begin position="248"/>
        <end position="258"/>
    </location>
</feature>
<dbReference type="STRING" id="559304.G8Y8G9"/>
<keyword evidence="4 7" id="KW-1133">Transmembrane helix</keyword>
<dbReference type="FunCoup" id="G8Y8G9">
    <property type="interactions" value="208"/>
</dbReference>
<feature type="transmembrane region" description="Helical" evidence="7">
    <location>
        <begin position="793"/>
        <end position="817"/>
    </location>
</feature>
<evidence type="ECO:0000259" key="8">
    <source>
        <dbReference type="PROSITE" id="PS51382"/>
    </source>
</evidence>
<evidence type="ECO:0000256" key="6">
    <source>
        <dbReference type="SAM" id="MobiDB-lite"/>
    </source>
</evidence>
<sequence length="944" mass="105367">MKFSHSLKFNAVPEWSDHYLNYSGLKKVIYKIQQDQLNNAPQDGGYPVWQMNDTTVSELADEIRQQQRSKNHDNDVQKSKDEARDEKRFAGKLMSRFRRNKGDRDDEKNVGSSAVEFGWQNEDEKNVSTESFTIEADNLTLFSLATGKAVSDPKSPKFDPLRVFTKQLLKELAKIGEFYAAKETEVFADYVALLRDIKSEDIDIEAFFPTKTVEAGSNPAQSFRPISSVETEKQSDNVVSKQLDVGESSASDYETSVRFNEDDDDDDEDDEDDDDDDYHHRVKNSALFDHADINIHQQRKITLKKRAVELFIALSELKSFIELNRIGFTKITKKFDKTCNYKIKHDFIENFLPSNSKVFSPETLERIDSRLNVIVKVYSILSGQVKPGKGTSQDIESIKTQLKSHLRDHIVWERNTVWKDLLSLEKNSYNLNIDKNATQSNKMGDEGFINIINMHWRTFKIPFGWKIMGYDYYKLPAFLFTWQVVKILIIVITFVVLLCVKTFNDPEQGRCLAVLVAAAMMWASEAIPLYVTAMLVPFLVVVCKVLKDEKKGGAMDGPAAASYILSTMWSSVIMLLLGGFTLAGALSKYNIAKILSSYILYIAGKKPRNVLLAIMCVSLFLSMWISNVAAPVLCFSLIQPVLRTIPTESPFAQALVLGIALSSNIAGMASPIASPQNMVAIESMTPNPGWGKWFAVALPVSIAGMLGMWVELFLTFKISDVKLQRYRPIKERFTIKQIYISLVTIATIILWCLMTKIEGGVGSSGIVSIIPIVLFFGTGLLKTEDLNNFPWSIVLLAMGGIALGKAVSSSGLLATIAKALQRKIENFDVFVIMLIFGILVLVFATFVSHTVAALIIIPLVKEVGDNLPQPHPLILVMCTALIASAAMALPTSGFPNVTAISMTDEVGKRYLSVNTFITRGIPASIIAYVCVISLGYGIMYSLNF</sequence>
<dbReference type="GO" id="GO:0005315">
    <property type="term" value="F:phosphate transmembrane transporter activity"/>
    <property type="evidence" value="ECO:0007669"/>
    <property type="project" value="TreeGrafter"/>
</dbReference>
<dbReference type="PANTHER" id="PTHR10283">
    <property type="entry name" value="SOLUTE CARRIER FAMILY 13 MEMBER"/>
    <property type="match status" value="1"/>
</dbReference>
<dbReference type="HOGENOM" id="CLU_005170_8_0_1"/>
<feature type="transmembrane region" description="Helical" evidence="7">
    <location>
        <begin position="650"/>
        <end position="672"/>
    </location>
</feature>